<dbReference type="EMBL" id="LR797121">
    <property type="protein sequence ID" value="CAB4188571.1"/>
    <property type="molecule type" value="Genomic_DNA"/>
</dbReference>
<name>A0A6J5R4Q1_9CAUD</name>
<evidence type="ECO:0000313" key="4">
    <source>
        <dbReference type="EMBL" id="CAB4220381.1"/>
    </source>
</evidence>
<evidence type="ECO:0000313" key="2">
    <source>
        <dbReference type="EMBL" id="CAB4179004.1"/>
    </source>
</evidence>
<protein>
    <submittedName>
        <fullName evidence="3">Uncharacterized protein</fullName>
    </submittedName>
</protein>
<proteinExistence type="predicted"/>
<accession>A0A6J5R4Q1</accession>
<evidence type="ECO:0000313" key="1">
    <source>
        <dbReference type="EMBL" id="CAB4148679.1"/>
    </source>
</evidence>
<reference evidence="3" key="1">
    <citation type="submission" date="2020-05" db="EMBL/GenBank/DDBJ databases">
        <authorList>
            <person name="Chiriac C."/>
            <person name="Salcher M."/>
            <person name="Ghai R."/>
            <person name="Kavagutti S V."/>
        </authorList>
    </citation>
    <scope>NUCLEOTIDE SEQUENCE</scope>
</reference>
<dbReference type="EMBL" id="LR796504">
    <property type="protein sequence ID" value="CAB4148679.1"/>
    <property type="molecule type" value="Genomic_DNA"/>
</dbReference>
<dbReference type="EMBL" id="LR797498">
    <property type="protein sequence ID" value="CAB4220381.1"/>
    <property type="molecule type" value="Genomic_DNA"/>
</dbReference>
<sequence>MATTTTVSSNYAGKEAGAIIGKTFKEADTLRLGLVTLAPNVGYELNMRRIRYTDGTTAYTCGFTPEGAITLNERILAPVKLKNDLQVCKEDFRATWSQETMGASASNPNAPADIMEAIQVEVLGQTAEDVDSIIWNGDSTNTNEWDGFLKLFLADAAVIDVDVDTVTEANVVTELKKALAAIPIPLRRKTLNVMVSPDVFQFYSFSLTTPAITNGLGAEERQMRFGRYLLTEVNGLPASTIVIAEAKNLVFGTGLEADFNQLAMVDEDEIGLLTGQIRMKMVYSGGVQYYNSEEIVWARPIA</sequence>
<evidence type="ECO:0000313" key="3">
    <source>
        <dbReference type="EMBL" id="CAB4188571.1"/>
    </source>
</evidence>
<gene>
    <name evidence="2" type="ORF">UFOVP1027_27</name>
    <name evidence="3" type="ORF">UFOVP1182_45</name>
    <name evidence="4" type="ORF">UFOVP1632_9</name>
    <name evidence="1" type="ORF">UFOVP530_27</name>
</gene>
<organism evidence="3">
    <name type="scientific">uncultured Caudovirales phage</name>
    <dbReference type="NCBI Taxonomy" id="2100421"/>
    <lineage>
        <taxon>Viruses</taxon>
        <taxon>Duplodnaviria</taxon>
        <taxon>Heunggongvirae</taxon>
        <taxon>Uroviricota</taxon>
        <taxon>Caudoviricetes</taxon>
        <taxon>Peduoviridae</taxon>
        <taxon>Maltschvirus</taxon>
        <taxon>Maltschvirus maltsch</taxon>
    </lineage>
</organism>
<dbReference type="EMBL" id="LR796974">
    <property type="protein sequence ID" value="CAB4179004.1"/>
    <property type="molecule type" value="Genomic_DNA"/>
</dbReference>